<dbReference type="Pfam" id="PF17306">
    <property type="entry name" value="DUF5355"/>
    <property type="match status" value="1"/>
</dbReference>
<dbReference type="InterPro" id="IPR035278">
    <property type="entry name" value="DUF5355"/>
</dbReference>
<gene>
    <name evidence="2" type="ORF">ASCRUDRAFT_68607</name>
</gene>
<feature type="compositionally biased region" description="Low complexity" evidence="1">
    <location>
        <begin position="373"/>
        <end position="401"/>
    </location>
</feature>
<dbReference type="AlphaFoldDB" id="A0A1D2VMD6"/>
<sequence length="574" mass="66185">MDLPNTPIYPRSMPLGFDQLLTKPDSLRADGEYSLLKNNLLTRRSLLASSASLSDLKRVIVGLDDYIHSLFDYLGCFSSSLNSSNFQGVASRIFFFDARKQLNGASGGDAKGKESPRFSIPWRLPITENQRIERWSLLEEIKICVISIALCYSNSTVNLINSHLIEINDNISKEEYDNKWKSVTNLYKKSLSFMSFLDQFDFNNNNDNHIFELSSNYKHFISNFLNLNLQSIILIKYFWNERYNSIINDLEFGIDNLNAPSKVTISTYSLLIRSSSFVKENLNLLLQLLPTNYNNCSVSNLKLLKNCLNLFVVYNDLFLIKYKSFENYYSSLSDDISTSISLINYGFYLINYEYTSKEGQEFQKDRLNDDIDNSNSNSNSNNSNSNNIDNNNDNNSNIDNSNDSKKKYTKHLHFKSKKLMNFKKTRNLKKIEKKTNENFITNSNNNNNSGQNDISNIGNDNIKNFEKNKELKKLLKNPKINEILNKRSSNSLIFKNLNYLLINLNNFNIKLKKENDNISFNKVHVIGTKDFNNLIPSGMAIPTQYDFWTPHSFDKNNIGNDDVSNDYKGKGAYY</sequence>
<accession>A0A1D2VMD6</accession>
<dbReference type="InParanoid" id="A0A1D2VMD6"/>
<dbReference type="RefSeq" id="XP_020049083.1">
    <property type="nucleotide sequence ID" value="XM_020191550.1"/>
</dbReference>
<reference evidence="3" key="1">
    <citation type="submission" date="2016-05" db="EMBL/GenBank/DDBJ databases">
        <title>Comparative genomics of biotechnologically important yeasts.</title>
        <authorList>
            <consortium name="DOE Joint Genome Institute"/>
            <person name="Riley R."/>
            <person name="Haridas S."/>
            <person name="Wolfe K.H."/>
            <person name="Lopes M.R."/>
            <person name="Hittinger C.T."/>
            <person name="Goker M."/>
            <person name="Salamov A."/>
            <person name="Wisecaver J."/>
            <person name="Long T.M."/>
            <person name="Aerts A.L."/>
            <person name="Barry K."/>
            <person name="Choi C."/>
            <person name="Clum A."/>
            <person name="Coughlan A.Y."/>
            <person name="Deshpande S."/>
            <person name="Douglass A.P."/>
            <person name="Hanson S.J."/>
            <person name="Klenk H.-P."/>
            <person name="Labutti K."/>
            <person name="Lapidus A."/>
            <person name="Lindquist E."/>
            <person name="Lipzen A."/>
            <person name="Meier-Kolthoff J.P."/>
            <person name="Ohm R.A."/>
            <person name="Otillar R.P."/>
            <person name="Pangilinan J."/>
            <person name="Peng Y."/>
            <person name="Rokas A."/>
            <person name="Rosa C.A."/>
            <person name="Scheuner C."/>
            <person name="Sibirny A.A."/>
            <person name="Slot J.C."/>
            <person name="Stielow J.B."/>
            <person name="Sun H."/>
            <person name="Kurtzman C.P."/>
            <person name="Blackwell M."/>
            <person name="Grigoriev I.V."/>
            <person name="Jeffries T.W."/>
        </authorList>
    </citation>
    <scope>NUCLEOTIDE SEQUENCE [LARGE SCALE GENOMIC DNA]</scope>
    <source>
        <strain evidence="3">DSM 1968</strain>
    </source>
</reference>
<dbReference type="EMBL" id="KV454476">
    <property type="protein sequence ID" value="ODV62776.1"/>
    <property type="molecule type" value="Genomic_DNA"/>
</dbReference>
<protein>
    <submittedName>
        <fullName evidence="2">Uncharacterized protein</fullName>
    </submittedName>
</protein>
<name>A0A1D2VMD6_9ASCO</name>
<dbReference type="OrthoDB" id="3980807at2759"/>
<proteinExistence type="predicted"/>
<evidence type="ECO:0000313" key="3">
    <source>
        <dbReference type="Proteomes" id="UP000095038"/>
    </source>
</evidence>
<dbReference type="GeneID" id="30965186"/>
<organism evidence="2 3">
    <name type="scientific">Ascoidea rubescens DSM 1968</name>
    <dbReference type="NCBI Taxonomy" id="1344418"/>
    <lineage>
        <taxon>Eukaryota</taxon>
        <taxon>Fungi</taxon>
        <taxon>Dikarya</taxon>
        <taxon>Ascomycota</taxon>
        <taxon>Saccharomycotina</taxon>
        <taxon>Saccharomycetes</taxon>
        <taxon>Ascoideaceae</taxon>
        <taxon>Ascoidea</taxon>
    </lineage>
</organism>
<evidence type="ECO:0000256" key="1">
    <source>
        <dbReference type="SAM" id="MobiDB-lite"/>
    </source>
</evidence>
<dbReference type="Proteomes" id="UP000095038">
    <property type="component" value="Unassembled WGS sequence"/>
</dbReference>
<keyword evidence="3" id="KW-1185">Reference proteome</keyword>
<feature type="region of interest" description="Disordered" evidence="1">
    <location>
        <begin position="367"/>
        <end position="407"/>
    </location>
</feature>
<evidence type="ECO:0000313" key="2">
    <source>
        <dbReference type="EMBL" id="ODV62776.1"/>
    </source>
</evidence>